<dbReference type="InterPro" id="IPR057895">
    <property type="entry name" value="Mom"/>
</dbReference>
<feature type="compositionally biased region" description="Polar residues" evidence="1">
    <location>
        <begin position="148"/>
        <end position="161"/>
    </location>
</feature>
<comment type="caution">
    <text evidence="2">The sequence shown here is derived from an EMBL/GenBank/DDBJ whole genome shotgun (WGS) entry which is preliminary data.</text>
</comment>
<dbReference type="Pfam" id="PF25680">
    <property type="entry name" value="Mom"/>
    <property type="match status" value="1"/>
</dbReference>
<feature type="region of interest" description="Disordered" evidence="1">
    <location>
        <begin position="127"/>
        <end position="161"/>
    </location>
</feature>
<organism evidence="2 3">
    <name type="scientific">Saccharothrix longispora</name>
    <dbReference type="NCBI Taxonomy" id="33920"/>
    <lineage>
        <taxon>Bacteria</taxon>
        <taxon>Bacillati</taxon>
        <taxon>Actinomycetota</taxon>
        <taxon>Actinomycetes</taxon>
        <taxon>Pseudonocardiales</taxon>
        <taxon>Pseudonocardiaceae</taxon>
        <taxon>Saccharothrix</taxon>
    </lineage>
</organism>
<dbReference type="Proteomes" id="UP001268819">
    <property type="component" value="Unassembled WGS sequence"/>
</dbReference>
<evidence type="ECO:0000313" key="2">
    <source>
        <dbReference type="EMBL" id="MDR6592665.1"/>
    </source>
</evidence>
<protein>
    <submittedName>
        <fullName evidence="2">Uncharacterized protein</fullName>
    </submittedName>
</protein>
<sequence length="161" mass="17142">MTSLTDLLVAPCVRPAARYDGVFVGAVIYGREATHKLGSPYGLGQTECVELVRVALTDHATPVTRSIAATLRQLRAACPCLRLVVSYADTAQGHRGVYQAGSRIYTGTTGSSDCYYVVNGVKTHGRSVSSLAKPHKRPSEPASGTCAARSTRTPIDSRTCR</sequence>
<dbReference type="RefSeq" id="WP_310304393.1">
    <property type="nucleotide sequence ID" value="NZ_BAAAXB010000001.1"/>
</dbReference>
<keyword evidence="3" id="KW-1185">Reference proteome</keyword>
<reference evidence="2 3" key="1">
    <citation type="submission" date="2023-07" db="EMBL/GenBank/DDBJ databases">
        <title>Sequencing the genomes of 1000 actinobacteria strains.</title>
        <authorList>
            <person name="Klenk H.-P."/>
        </authorList>
    </citation>
    <scope>NUCLEOTIDE SEQUENCE [LARGE SCALE GENOMIC DNA]</scope>
    <source>
        <strain evidence="2 3">DSM 43749</strain>
    </source>
</reference>
<evidence type="ECO:0000256" key="1">
    <source>
        <dbReference type="SAM" id="MobiDB-lite"/>
    </source>
</evidence>
<gene>
    <name evidence="2" type="ORF">J2S66_001049</name>
</gene>
<name>A0ABU1PPV1_9PSEU</name>
<proteinExistence type="predicted"/>
<dbReference type="EMBL" id="JAVDSG010000001">
    <property type="protein sequence ID" value="MDR6592665.1"/>
    <property type="molecule type" value="Genomic_DNA"/>
</dbReference>
<evidence type="ECO:0000313" key="3">
    <source>
        <dbReference type="Proteomes" id="UP001268819"/>
    </source>
</evidence>
<accession>A0ABU1PPV1</accession>